<evidence type="ECO:0000313" key="1">
    <source>
        <dbReference type="EMBL" id="EDT08628.1"/>
    </source>
</evidence>
<organism evidence="1 2">
    <name type="scientific">Paraburkholderia graminis (strain ATCC 700544 / DSM 17151 / LMG 18924 / NCIMB 13744 / C4D1M)</name>
    <dbReference type="NCBI Taxonomy" id="396598"/>
    <lineage>
        <taxon>Bacteria</taxon>
        <taxon>Pseudomonadati</taxon>
        <taxon>Pseudomonadota</taxon>
        <taxon>Betaproteobacteria</taxon>
        <taxon>Burkholderiales</taxon>
        <taxon>Burkholderiaceae</taxon>
        <taxon>Paraburkholderia</taxon>
    </lineage>
</organism>
<sequence>MPDGSEAVVVTAGTVSTPVLKMCENRVKDDAQRSVPARR</sequence>
<keyword evidence="2" id="KW-1185">Reference proteome</keyword>
<accession>B1G5F0</accession>
<name>B1G5F0_PARG4</name>
<dbReference type="EMBL" id="ABLD01000016">
    <property type="protein sequence ID" value="EDT08628.1"/>
    <property type="molecule type" value="Genomic_DNA"/>
</dbReference>
<dbReference type="Proteomes" id="UP000005045">
    <property type="component" value="Unassembled WGS sequence"/>
</dbReference>
<comment type="caution">
    <text evidence="1">The sequence shown here is derived from an EMBL/GenBank/DDBJ whole genome shotgun (WGS) entry which is preliminary data.</text>
</comment>
<proteinExistence type="predicted"/>
<reference evidence="1 2" key="1">
    <citation type="submission" date="2008-03" db="EMBL/GenBank/DDBJ databases">
        <title>Sequencing of the draft genome and assembly of Burkholderia graminis C4D1M.</title>
        <authorList>
            <consortium name="US DOE Joint Genome Institute (JGI-PGF)"/>
            <person name="Copeland A."/>
            <person name="Lucas S."/>
            <person name="Lapidus A."/>
            <person name="Glavina del Rio T."/>
            <person name="Dalin E."/>
            <person name="Tice H."/>
            <person name="Bruce D."/>
            <person name="Goodwin L."/>
            <person name="Pitluck S."/>
            <person name="Larimer F."/>
            <person name="Land M.L."/>
            <person name="Hauser L."/>
            <person name="Tiedje J."/>
            <person name="Richardson P."/>
        </authorList>
    </citation>
    <scope>NUCLEOTIDE SEQUENCE [LARGE SCALE GENOMIC DNA]</scope>
    <source>
        <strain evidence="2">ATCC 700544 / DSM 17151 / LMG 18924 / NCIMB 13744 / C4D1M</strain>
    </source>
</reference>
<protein>
    <submittedName>
        <fullName evidence="1">Uncharacterized protein</fullName>
    </submittedName>
</protein>
<dbReference type="AlphaFoldDB" id="B1G5F0"/>
<gene>
    <name evidence="1" type="ORF">BgramDRAFT_4532</name>
</gene>
<evidence type="ECO:0000313" key="2">
    <source>
        <dbReference type="Proteomes" id="UP000005045"/>
    </source>
</evidence>